<dbReference type="KEGG" id="cman:A9D14_00535"/>
<organism evidence="3 4">
    <name type="scientific">Croceicoccus marinus</name>
    <dbReference type="NCBI Taxonomy" id="450378"/>
    <lineage>
        <taxon>Bacteria</taxon>
        <taxon>Pseudomonadati</taxon>
        <taxon>Pseudomonadota</taxon>
        <taxon>Alphaproteobacteria</taxon>
        <taxon>Sphingomonadales</taxon>
        <taxon>Erythrobacteraceae</taxon>
        <taxon>Croceicoccus</taxon>
    </lineage>
</organism>
<evidence type="ECO:0000313" key="4">
    <source>
        <dbReference type="Proteomes" id="UP000195807"/>
    </source>
</evidence>
<dbReference type="AlphaFoldDB" id="A0A1Z1F802"/>
<gene>
    <name evidence="3" type="ORF">A9D14_00535</name>
</gene>
<reference evidence="3 4" key="1">
    <citation type="submission" date="2017-01" db="EMBL/GenBank/DDBJ databases">
        <title>Complete genome sequence of esterase-producing bacterium Croceicoccus marinus E4A9.</title>
        <authorList>
            <person name="Wu Y.-H."/>
            <person name="Cheng H."/>
            <person name="Xu L."/>
            <person name="Huo Y.-Y."/>
            <person name="Wang C.-S."/>
            <person name="Xu X.-W."/>
        </authorList>
    </citation>
    <scope>NUCLEOTIDE SEQUENCE [LARGE SCALE GENOMIC DNA]</scope>
    <source>
        <strain evidence="3 4">E4A9</strain>
    </source>
</reference>
<evidence type="ECO:0000256" key="1">
    <source>
        <dbReference type="SAM" id="MobiDB-lite"/>
    </source>
</evidence>
<protein>
    <recommendedName>
        <fullName evidence="2">PilZ domain-containing protein</fullName>
    </recommendedName>
</protein>
<dbReference type="Proteomes" id="UP000195807">
    <property type="component" value="Chromosome"/>
</dbReference>
<evidence type="ECO:0000313" key="3">
    <source>
        <dbReference type="EMBL" id="ARU14931.1"/>
    </source>
</evidence>
<feature type="region of interest" description="Disordered" evidence="1">
    <location>
        <begin position="98"/>
        <end position="120"/>
    </location>
</feature>
<dbReference type="EMBL" id="CP019602">
    <property type="protein sequence ID" value="ARU14931.1"/>
    <property type="molecule type" value="Genomic_DNA"/>
</dbReference>
<keyword evidence="4" id="KW-1185">Reference proteome</keyword>
<accession>A0A1Z1F802</accession>
<dbReference type="STRING" id="450378.GCA_001661675_00108"/>
<dbReference type="RefSeq" id="WP_066842058.1">
    <property type="nucleotide sequence ID" value="NZ_CP019602.1"/>
</dbReference>
<dbReference type="OrthoDB" id="7391081at2"/>
<dbReference type="Pfam" id="PF07238">
    <property type="entry name" value="PilZ"/>
    <property type="match status" value="1"/>
</dbReference>
<evidence type="ECO:0000259" key="2">
    <source>
        <dbReference type="Pfam" id="PF07238"/>
    </source>
</evidence>
<name>A0A1Z1F802_9SPHN</name>
<proteinExistence type="predicted"/>
<dbReference type="InterPro" id="IPR009875">
    <property type="entry name" value="PilZ_domain"/>
</dbReference>
<feature type="domain" description="PilZ" evidence="2">
    <location>
        <begin position="7"/>
        <end position="86"/>
    </location>
</feature>
<sequence>MIDRQDNRRHGRDSLFLVTELRLERDGPPYEVKLRNISDSGVMAEGPMRVSRGTRVYLELRNVGTVAGHVAWAAGDRCGIAFDESIRSSLVQFPVSNVDLPEGDKQENDVSHLSDRDDQG</sequence>
<dbReference type="SUPFAM" id="SSF141371">
    <property type="entry name" value="PilZ domain-like"/>
    <property type="match status" value="1"/>
</dbReference>
<dbReference type="GO" id="GO:0035438">
    <property type="term" value="F:cyclic-di-GMP binding"/>
    <property type="evidence" value="ECO:0007669"/>
    <property type="project" value="InterPro"/>
</dbReference>
<feature type="compositionally biased region" description="Basic and acidic residues" evidence="1">
    <location>
        <begin position="102"/>
        <end position="120"/>
    </location>
</feature>